<reference evidence="1 2" key="1">
    <citation type="submission" date="2023-09" db="EMBL/GenBank/DDBJ databases">
        <authorList>
            <person name="Rey-Velasco X."/>
        </authorList>
    </citation>
    <scope>NUCLEOTIDE SEQUENCE [LARGE SCALE GENOMIC DNA]</scope>
    <source>
        <strain evidence="1 2">F363</strain>
    </source>
</reference>
<name>A0ABU3C745_9FLAO</name>
<dbReference type="RefSeq" id="WP_311533845.1">
    <property type="nucleotide sequence ID" value="NZ_JAVRHQ010000004.1"/>
</dbReference>
<dbReference type="Proteomes" id="UP001262889">
    <property type="component" value="Unassembled WGS sequence"/>
</dbReference>
<evidence type="ECO:0000313" key="1">
    <source>
        <dbReference type="EMBL" id="MDT0642171.1"/>
    </source>
</evidence>
<evidence type="ECO:0000313" key="2">
    <source>
        <dbReference type="Proteomes" id="UP001262889"/>
    </source>
</evidence>
<proteinExistence type="predicted"/>
<dbReference type="Gene3D" id="3.40.50.300">
    <property type="entry name" value="P-loop containing nucleotide triphosphate hydrolases"/>
    <property type="match status" value="1"/>
</dbReference>
<organism evidence="1 2">
    <name type="scientific">Autumnicola tepida</name>
    <dbReference type="NCBI Taxonomy" id="3075595"/>
    <lineage>
        <taxon>Bacteria</taxon>
        <taxon>Pseudomonadati</taxon>
        <taxon>Bacteroidota</taxon>
        <taxon>Flavobacteriia</taxon>
        <taxon>Flavobacteriales</taxon>
        <taxon>Flavobacteriaceae</taxon>
        <taxon>Autumnicola</taxon>
    </lineage>
</organism>
<accession>A0ABU3C745</accession>
<keyword evidence="2" id="KW-1185">Reference proteome</keyword>
<comment type="caution">
    <text evidence="1">The sequence shown here is derived from an EMBL/GenBank/DDBJ whole genome shotgun (WGS) entry which is preliminary data.</text>
</comment>
<sequence>MKTSFSPSVNIIRDDHAKLDYHVTPNGTKTVETIFSNFHRGIHSFNIIGSFGTGKSAFLWALEKSLKGDEDYFKTEFNGNSQVLKFVGEYNSLKTILNEEFEVTEDFSSNQKLFVSIFQRYKLVEKNNGILILLIDEFGKFLEYASRNNPEKEVYFFQKLAEFVNQPEHKILLITSIHQTFESYGFQLNKENRDEWKKVRGRFKDLTFNEPVEQLLFLASKFLEGKQASSKTNELEIKLISEFSLFKVNGEFLKKISSDLGNLVPISAYTIAIALQKYGQNERSLFTFLQSIKFSEIQGSAGSFKLPLVYDYLYEEFYNLLNDKSNPDYAKWSATKNAIERAEVASNIEINLAEEILKTLGLLAIFSRKGSMLNLEFFQSYFSDGQSAKVEEVVQHLVNHKILRFSRFDSSYKFTEGTDLDIEGAIRSAENKIDYSVDILGKLKAHFDFPIITAKSATYLTGTPRLFQFKLTDRAIHEIPEDEIDGFVNLIFSEDKIDDDELVEFSNGKPILYGYFLNISGIFENILEIEKTNRVLKDMQDENDRVAIKELKSIIKHRESLLSHYVMDSLYSDKVKWFSNGSPVKIQNKREFNQVLSRISNTIYYQSPVIQNELINRHKVSGSISSARKNLWRALVNNYDQEDLGFDDSKWPAEKTIYYTLFKNTRIHRQENGRYNLFAPAIPEFEGLWQESMNFLNEARETRKSLLSFIERLEKAPFKLKRGVTEFWIPTFLYIKRGDFALYGDQGFVPYIDENILYMMTRNPKEFYIKSFELNNLRLNLFNKYRDFLQQENKEKIDTNSFIESIRPLLIFYRDLTDYSQKTTTISSEATKLREAISMAKDPEKTFFEDFPEALGYSLKELASDDNLFEDYIIDFQNKVQEIKSSFSELLNRFEIFITDEVIGKRVQFPEYKDILQRRFESVKEHEALTKHKIFLLRLNSKLDDRDSFLISLGQALIGKSLNQIKDSDERLLKDKMVAITRELDNLVDLNKVETNEDEFLIKLELTTKEEGGKEEIVRLPKNQAVEMEKLISKFSNELNSYKNLKLPVLVSLLQRELRKNE</sequence>
<protein>
    <recommendedName>
        <fullName evidence="3">ATP-binding protein</fullName>
    </recommendedName>
</protein>
<evidence type="ECO:0008006" key="3">
    <source>
        <dbReference type="Google" id="ProtNLM"/>
    </source>
</evidence>
<gene>
    <name evidence="1" type="ORF">RM553_04930</name>
</gene>
<dbReference type="SUPFAM" id="SSF52540">
    <property type="entry name" value="P-loop containing nucleoside triphosphate hydrolases"/>
    <property type="match status" value="1"/>
</dbReference>
<dbReference type="EMBL" id="JAVRHQ010000004">
    <property type="protein sequence ID" value="MDT0642171.1"/>
    <property type="molecule type" value="Genomic_DNA"/>
</dbReference>
<dbReference type="InterPro" id="IPR027417">
    <property type="entry name" value="P-loop_NTPase"/>
</dbReference>